<dbReference type="Proteomes" id="UP000589292">
    <property type="component" value="Unassembled WGS sequence"/>
</dbReference>
<dbReference type="EMBL" id="VDES01000002">
    <property type="protein sequence ID" value="MBA1375332.1"/>
    <property type="molecule type" value="Genomic_DNA"/>
</dbReference>
<organism evidence="1 2">
    <name type="scientific">Sphingomonas ursincola</name>
    <dbReference type="NCBI Taxonomy" id="56361"/>
    <lineage>
        <taxon>Bacteria</taxon>
        <taxon>Pseudomonadati</taxon>
        <taxon>Pseudomonadota</taxon>
        <taxon>Alphaproteobacteria</taxon>
        <taxon>Sphingomonadales</taxon>
        <taxon>Sphingomonadaceae</taxon>
        <taxon>Sphingomonas</taxon>
    </lineage>
</organism>
<evidence type="ECO:0000313" key="1">
    <source>
        <dbReference type="EMBL" id="MBA1375332.1"/>
    </source>
</evidence>
<dbReference type="AlphaFoldDB" id="A0A7V8RFA9"/>
<name>A0A7V8RFA9_9SPHN</name>
<dbReference type="CDD" id="cd09627">
    <property type="entry name" value="DOMON_murB_like"/>
    <property type="match status" value="1"/>
</dbReference>
<reference evidence="1 2" key="1">
    <citation type="journal article" date="1994" name="Int. J. Syst. Bacteriol.">
        <title>Phylogenetic positions of novel aerobic, bacteriochlorophyll a-containing bacteria and description of Roseococcus thiosulfatophilus gen. nov., sp. nov., Erythromicrobium ramosum gen. nov., sp. nov., and Erythrobacter litoralis sp. nov.</title>
        <authorList>
            <person name="Yurkov V."/>
            <person name="Stackebrandt E."/>
            <person name="Holmes A."/>
            <person name="Fuerst J.A."/>
            <person name="Hugenholtz P."/>
            <person name="Golecki J."/>
            <person name="Gad'on N."/>
            <person name="Gorlenko V.M."/>
            <person name="Kompantseva E.I."/>
            <person name="Drews G."/>
        </authorList>
    </citation>
    <scope>NUCLEOTIDE SEQUENCE [LARGE SCALE GENOMIC DNA]</scope>
    <source>
        <strain evidence="1 2">KR-99</strain>
    </source>
</reference>
<protein>
    <submittedName>
        <fullName evidence="1">DOMON-like domain-containing protein</fullName>
    </submittedName>
</protein>
<dbReference type="RefSeq" id="WP_181267844.1">
    <property type="nucleotide sequence ID" value="NZ_BAAAGB010000001.1"/>
</dbReference>
<evidence type="ECO:0000313" key="2">
    <source>
        <dbReference type="Proteomes" id="UP000589292"/>
    </source>
</evidence>
<sequence>MSQRLHPHPDFPAPDGTALAADWSLSDDQTLTIAYHVTDPGNCILWPARAQGRADGLWQHTCFEAFIGSTTGPAYAEFNLAHSGAWAAYAFDGYRAGMRDLALPSDPQMAGESGLWQAAIPLAGLDALLGPAPWRLAITAVIEDTDGAKSYWSLAHPSGKPDFHHPDCFAARLG</sequence>
<gene>
    <name evidence="1" type="ORF">FG486_13365</name>
</gene>
<accession>A0A7V8RFA9</accession>
<dbReference type="SUPFAM" id="SSF49344">
    <property type="entry name" value="CBD9-like"/>
    <property type="match status" value="1"/>
</dbReference>
<comment type="caution">
    <text evidence="1">The sequence shown here is derived from an EMBL/GenBank/DDBJ whole genome shotgun (WGS) entry which is preliminary data.</text>
</comment>
<keyword evidence="2" id="KW-1185">Reference proteome</keyword>
<dbReference type="Gene3D" id="2.60.40.1190">
    <property type="match status" value="1"/>
</dbReference>
<proteinExistence type="predicted"/>